<dbReference type="Proteomes" id="UP000215914">
    <property type="component" value="Unassembled WGS sequence"/>
</dbReference>
<reference evidence="1" key="2">
    <citation type="submission" date="2020-06" db="EMBL/GenBank/DDBJ databases">
        <title>Helianthus annuus Genome sequencing and assembly Release 2.</title>
        <authorList>
            <person name="Gouzy J."/>
            <person name="Langlade N."/>
            <person name="Munos S."/>
        </authorList>
    </citation>
    <scope>NUCLEOTIDE SEQUENCE</scope>
    <source>
        <tissue evidence="1">Leaves</tissue>
    </source>
</reference>
<dbReference type="PANTHER" id="PTHR45998:SF8">
    <property type="entry name" value="PROTEIN KINASE DOMAIN-CONTAINING PROTEIN"/>
    <property type="match status" value="1"/>
</dbReference>
<dbReference type="EMBL" id="MNCJ02000329">
    <property type="protein sequence ID" value="KAF5767431.1"/>
    <property type="molecule type" value="Genomic_DNA"/>
</dbReference>
<name>A0A9K3E5U7_HELAN</name>
<dbReference type="Gramene" id="mRNA:HanXRQr2_Chr14g0624271">
    <property type="protein sequence ID" value="mRNA:HanXRQr2_Chr14g0624271"/>
    <property type="gene ID" value="HanXRQr2_Chr14g0624271"/>
</dbReference>
<keyword evidence="2" id="KW-1185">Reference proteome</keyword>
<organism evidence="1 2">
    <name type="scientific">Helianthus annuus</name>
    <name type="common">Common sunflower</name>
    <dbReference type="NCBI Taxonomy" id="4232"/>
    <lineage>
        <taxon>Eukaryota</taxon>
        <taxon>Viridiplantae</taxon>
        <taxon>Streptophyta</taxon>
        <taxon>Embryophyta</taxon>
        <taxon>Tracheophyta</taxon>
        <taxon>Spermatophyta</taxon>
        <taxon>Magnoliopsida</taxon>
        <taxon>eudicotyledons</taxon>
        <taxon>Gunneridae</taxon>
        <taxon>Pentapetalae</taxon>
        <taxon>asterids</taxon>
        <taxon>campanulids</taxon>
        <taxon>Asterales</taxon>
        <taxon>Asteraceae</taxon>
        <taxon>Asteroideae</taxon>
        <taxon>Heliantheae alliance</taxon>
        <taxon>Heliantheae</taxon>
        <taxon>Helianthus</taxon>
    </lineage>
</organism>
<evidence type="ECO:0000313" key="2">
    <source>
        <dbReference type="Proteomes" id="UP000215914"/>
    </source>
</evidence>
<evidence type="ECO:0000313" key="1">
    <source>
        <dbReference type="EMBL" id="KAF5767431.1"/>
    </source>
</evidence>
<protein>
    <submittedName>
        <fullName evidence="1">Uncharacterized protein</fullName>
    </submittedName>
</protein>
<reference evidence="1" key="1">
    <citation type="journal article" date="2017" name="Nature">
        <title>The sunflower genome provides insights into oil metabolism, flowering and Asterid evolution.</title>
        <authorList>
            <person name="Badouin H."/>
            <person name="Gouzy J."/>
            <person name="Grassa C.J."/>
            <person name="Murat F."/>
            <person name="Staton S.E."/>
            <person name="Cottret L."/>
            <person name="Lelandais-Briere C."/>
            <person name="Owens G.L."/>
            <person name="Carrere S."/>
            <person name="Mayjonade B."/>
            <person name="Legrand L."/>
            <person name="Gill N."/>
            <person name="Kane N.C."/>
            <person name="Bowers J.E."/>
            <person name="Hubner S."/>
            <person name="Bellec A."/>
            <person name="Berard A."/>
            <person name="Berges H."/>
            <person name="Blanchet N."/>
            <person name="Boniface M.C."/>
            <person name="Brunel D."/>
            <person name="Catrice O."/>
            <person name="Chaidir N."/>
            <person name="Claudel C."/>
            <person name="Donnadieu C."/>
            <person name="Faraut T."/>
            <person name="Fievet G."/>
            <person name="Helmstetter N."/>
            <person name="King M."/>
            <person name="Knapp S.J."/>
            <person name="Lai Z."/>
            <person name="Le Paslier M.C."/>
            <person name="Lippi Y."/>
            <person name="Lorenzon L."/>
            <person name="Mandel J.R."/>
            <person name="Marage G."/>
            <person name="Marchand G."/>
            <person name="Marquand E."/>
            <person name="Bret-Mestries E."/>
            <person name="Morien E."/>
            <person name="Nambeesan S."/>
            <person name="Nguyen T."/>
            <person name="Pegot-Espagnet P."/>
            <person name="Pouilly N."/>
            <person name="Raftis F."/>
            <person name="Sallet E."/>
            <person name="Schiex T."/>
            <person name="Thomas J."/>
            <person name="Vandecasteele C."/>
            <person name="Vares D."/>
            <person name="Vear F."/>
            <person name="Vautrin S."/>
            <person name="Crespi M."/>
            <person name="Mangin B."/>
            <person name="Burke J.M."/>
            <person name="Salse J."/>
            <person name="Munos S."/>
            <person name="Vincourt P."/>
            <person name="Rieseberg L.H."/>
            <person name="Langlade N.B."/>
        </authorList>
    </citation>
    <scope>NUCLEOTIDE SEQUENCE</scope>
    <source>
        <tissue evidence="1">Leaves</tissue>
    </source>
</reference>
<dbReference type="InterPro" id="IPR052239">
    <property type="entry name" value="Ser/Thr-specific_kinases"/>
</dbReference>
<dbReference type="AlphaFoldDB" id="A0A9K3E5U7"/>
<proteinExistence type="predicted"/>
<dbReference type="PANTHER" id="PTHR45998">
    <property type="entry name" value="SERINE/THREONINE-PROTEIN KINASE 16"/>
    <property type="match status" value="1"/>
</dbReference>
<gene>
    <name evidence="1" type="ORF">HanXRQr2_Chr14g0624271</name>
</gene>
<comment type="caution">
    <text evidence="1">The sequence shown here is derived from an EMBL/GenBank/DDBJ whole genome shotgun (WGS) entry which is preliminary data.</text>
</comment>
<sequence>MCEWLRWHGPHHTHPSLSFPPFTTSASLHRFGKLLSGNSLYDSASGDVWVNKHRFKIIRQLCEGGFPYVFLVKEVINDTSEGEVSDKIKDPSHISDDETYAMKEVLIQNNEQFVCQEELKKKKVGVGVRRWGWGRGRKWDPLEYINNYNLHIFSFRNCSGAFMSFYTYLTENSNMG</sequence>
<accession>A0A9K3E5U7</accession>